<accession>A0A1I5MJ41</accession>
<evidence type="ECO:0000313" key="6">
    <source>
        <dbReference type="Proteomes" id="UP000470404"/>
    </source>
</evidence>
<feature type="domain" description="DUF6801" evidence="2">
    <location>
        <begin position="41"/>
        <end position="193"/>
    </location>
</feature>
<dbReference type="Proteomes" id="UP000470404">
    <property type="component" value="Unassembled WGS sequence"/>
</dbReference>
<dbReference type="OrthoDB" id="3623853at2"/>
<organism evidence="4 5">
    <name type="scientific">Amycolatopsis rubida</name>
    <dbReference type="NCBI Taxonomy" id="112413"/>
    <lineage>
        <taxon>Bacteria</taxon>
        <taxon>Bacillati</taxon>
        <taxon>Actinomycetota</taxon>
        <taxon>Actinomycetes</taxon>
        <taxon>Pseudonocardiales</taxon>
        <taxon>Pseudonocardiaceae</taxon>
        <taxon>Amycolatopsis</taxon>
    </lineage>
</organism>
<dbReference type="AlphaFoldDB" id="A0A1I5MJ41"/>
<keyword evidence="1" id="KW-0732">Signal</keyword>
<evidence type="ECO:0000259" key="2">
    <source>
        <dbReference type="Pfam" id="PF20611"/>
    </source>
</evidence>
<feature type="chain" id="PRO_5044058598" description="DUF6801 domain-containing protein" evidence="1">
    <location>
        <begin position="31"/>
        <end position="203"/>
    </location>
</feature>
<dbReference type="EMBL" id="JAAGNC010000198">
    <property type="protein sequence ID" value="NEC61652.1"/>
    <property type="molecule type" value="Genomic_DNA"/>
</dbReference>
<proteinExistence type="predicted"/>
<dbReference type="EMBL" id="FOWC01000004">
    <property type="protein sequence ID" value="SFP09317.1"/>
    <property type="molecule type" value="Genomic_DNA"/>
</dbReference>
<feature type="signal peptide" evidence="1">
    <location>
        <begin position="1"/>
        <end position="30"/>
    </location>
</feature>
<name>A0A1I5MJ41_9PSEU</name>
<sequence>MPRLSKLSTGVVTGVAVGAIAVLTAGTASAATATYQAGPANYSCTFPAIPPQNVAVTAQFDGPDTIPVNGTTTPANVSGTATITALVHALLTAAGYDGIRGTADVPITVDNGSLSPSDASGLQIPEQIYPAGGAITVNIAQTSTSSIPTYTAPSSAGTVTFGLDTTLSAQLEFHKPSDDSWTPWTMTCTAPSGTSFSPSGTIS</sequence>
<evidence type="ECO:0000313" key="5">
    <source>
        <dbReference type="Proteomes" id="UP000199137"/>
    </source>
</evidence>
<protein>
    <recommendedName>
        <fullName evidence="2">DUF6801 domain-containing protein</fullName>
    </recommendedName>
</protein>
<reference evidence="4 5" key="1">
    <citation type="submission" date="2016-10" db="EMBL/GenBank/DDBJ databases">
        <authorList>
            <person name="de Groot N.N."/>
        </authorList>
    </citation>
    <scope>NUCLEOTIDE SEQUENCE [LARGE SCALE GENOMIC DNA]</scope>
    <source>
        <strain evidence="4 5">DSM 44637</strain>
    </source>
</reference>
<evidence type="ECO:0000313" key="3">
    <source>
        <dbReference type="EMBL" id="NEC61652.1"/>
    </source>
</evidence>
<dbReference type="InterPro" id="IPR046542">
    <property type="entry name" value="DUF6801"/>
</dbReference>
<reference evidence="3 6" key="2">
    <citation type="submission" date="2020-01" db="EMBL/GenBank/DDBJ databases">
        <title>Insect and environment-associated Actinomycetes.</title>
        <authorList>
            <person name="Currrie C."/>
            <person name="Chevrette M."/>
            <person name="Carlson C."/>
            <person name="Stubbendieck R."/>
            <person name="Wendt-Pienkowski E."/>
        </authorList>
    </citation>
    <scope>NUCLEOTIDE SEQUENCE [LARGE SCALE GENOMIC DNA]</scope>
    <source>
        <strain evidence="3 6">SID8386</strain>
    </source>
</reference>
<keyword evidence="6" id="KW-1185">Reference proteome</keyword>
<evidence type="ECO:0000256" key="1">
    <source>
        <dbReference type="SAM" id="SignalP"/>
    </source>
</evidence>
<gene>
    <name evidence="3" type="ORF">G3I59_40185</name>
    <name evidence="4" type="ORF">SAMN05421854_10458</name>
</gene>
<dbReference type="RefSeq" id="WP_093573906.1">
    <property type="nucleotide sequence ID" value="NZ_FOWC01000004.1"/>
</dbReference>
<dbReference type="Pfam" id="PF20611">
    <property type="entry name" value="DUF6801"/>
    <property type="match status" value="1"/>
</dbReference>
<evidence type="ECO:0000313" key="4">
    <source>
        <dbReference type="EMBL" id="SFP09317.1"/>
    </source>
</evidence>
<dbReference type="Proteomes" id="UP000199137">
    <property type="component" value="Unassembled WGS sequence"/>
</dbReference>